<keyword evidence="9 14" id="KW-0809">Transit peptide</keyword>
<organism evidence="15 16">
    <name type="scientific">Caenorhabditis angaria</name>
    <dbReference type="NCBI Taxonomy" id="860376"/>
    <lineage>
        <taxon>Eukaryota</taxon>
        <taxon>Metazoa</taxon>
        <taxon>Ecdysozoa</taxon>
        <taxon>Nematoda</taxon>
        <taxon>Chromadorea</taxon>
        <taxon>Rhabditida</taxon>
        <taxon>Rhabditina</taxon>
        <taxon>Rhabditomorpha</taxon>
        <taxon>Rhabditoidea</taxon>
        <taxon>Rhabditidae</taxon>
        <taxon>Peloderinae</taxon>
        <taxon>Caenorhabditis</taxon>
    </lineage>
</organism>
<reference evidence="15" key="1">
    <citation type="submission" date="2022-11" db="EMBL/GenBank/DDBJ databases">
        <authorList>
            <person name="Kikuchi T."/>
        </authorList>
    </citation>
    <scope>NUCLEOTIDE SEQUENCE</scope>
    <source>
        <strain evidence="15">PS1010</strain>
    </source>
</reference>
<evidence type="ECO:0000256" key="11">
    <source>
        <dbReference type="ARBA" id="ARBA00023065"/>
    </source>
</evidence>
<evidence type="ECO:0000256" key="14">
    <source>
        <dbReference type="RuleBase" id="RU369077"/>
    </source>
</evidence>
<sequence length="111" mass="12205">MLRLGIEPVKNALITRQSYNIMSTANLQTIFKGVVRFVAQQMANPQGNTQVVQSLAPGNIQQRPFSNRAGLFKLFAVCTSSLYLGGMIAHKGASFLEENEIFVPAEDDDDD</sequence>
<dbReference type="GO" id="GO:1990246">
    <property type="term" value="C:uniplex complex"/>
    <property type="evidence" value="ECO:0007669"/>
    <property type="project" value="UniProtKB-UniRule"/>
</dbReference>
<comment type="subunit">
    <text evidence="14">Component of the uniplex complex. Interacts (via the transmembrane region) with MCU (via the first transmembrane region); the interaction is direct.</text>
</comment>
<protein>
    <recommendedName>
        <fullName evidence="3 14">Essential MCU regulator, mitochondrial</fullName>
    </recommendedName>
    <alternativeName>
        <fullName evidence="14">Single-pass membrane protein with aspartate-rich tail 1, mitochondrial</fullName>
    </alternativeName>
</protein>
<evidence type="ECO:0000256" key="3">
    <source>
        <dbReference type="ARBA" id="ARBA00022180"/>
    </source>
</evidence>
<dbReference type="GO" id="GO:0036444">
    <property type="term" value="P:calcium import into the mitochondrion"/>
    <property type="evidence" value="ECO:0007669"/>
    <property type="project" value="UniProtKB-UniRule"/>
</dbReference>
<dbReference type="GO" id="GO:0051560">
    <property type="term" value="P:mitochondrial calcium ion homeostasis"/>
    <property type="evidence" value="ECO:0007669"/>
    <property type="project" value="UniProtKB-UniRule"/>
</dbReference>
<evidence type="ECO:0000313" key="16">
    <source>
        <dbReference type="Proteomes" id="UP001152747"/>
    </source>
</evidence>
<evidence type="ECO:0000256" key="2">
    <source>
        <dbReference type="ARBA" id="ARBA00008958"/>
    </source>
</evidence>
<keyword evidence="12 14" id="KW-0496">Mitochondrion</keyword>
<evidence type="ECO:0000256" key="10">
    <source>
        <dbReference type="ARBA" id="ARBA00022989"/>
    </source>
</evidence>
<evidence type="ECO:0000256" key="5">
    <source>
        <dbReference type="ARBA" id="ARBA00022568"/>
    </source>
</evidence>
<keyword evidence="16" id="KW-1185">Reference proteome</keyword>
<keyword evidence="8 14" id="KW-0106">Calcium</keyword>
<accession>A0A9P1J1C6</accession>
<dbReference type="AlphaFoldDB" id="A0A9P1J1C6"/>
<comment type="caution">
    <text evidence="15">The sequence shown here is derived from an EMBL/GenBank/DDBJ whole genome shotgun (WGS) entry which is preliminary data.</text>
</comment>
<evidence type="ECO:0000256" key="4">
    <source>
        <dbReference type="ARBA" id="ARBA00022448"/>
    </source>
</evidence>
<dbReference type="PANTHER" id="PTHR33904:SF1">
    <property type="entry name" value="ESSENTIAL MCU REGULATOR, MITOCHONDRIAL"/>
    <property type="match status" value="1"/>
</dbReference>
<keyword evidence="11 14" id="KW-0406">Ion transport</keyword>
<evidence type="ECO:0000313" key="15">
    <source>
        <dbReference type="EMBL" id="CAI5453937.1"/>
    </source>
</evidence>
<comment type="subcellular location">
    <subcellularLocation>
        <location evidence="1 14">Mitochondrion inner membrane</location>
        <topology evidence="1 14">Single-pass membrane protein</topology>
    </subcellularLocation>
</comment>
<comment type="similarity">
    <text evidence="2 14">Belongs to the SMDT1/EMRE family.</text>
</comment>
<evidence type="ECO:0000256" key="6">
    <source>
        <dbReference type="ARBA" id="ARBA00022692"/>
    </source>
</evidence>
<name>A0A9P1J1C6_9PELO</name>
<dbReference type="PANTHER" id="PTHR33904">
    <property type="entry name" value="ESSENTIAL MCU REGULATOR, MITOCHONDRIAL"/>
    <property type="match status" value="1"/>
</dbReference>
<keyword evidence="7 14" id="KW-0999">Mitochondrion inner membrane</keyword>
<dbReference type="EMBL" id="CANHGI010000006">
    <property type="protein sequence ID" value="CAI5453937.1"/>
    <property type="molecule type" value="Genomic_DNA"/>
</dbReference>
<dbReference type="InterPro" id="IPR018782">
    <property type="entry name" value="MCU_reg"/>
</dbReference>
<dbReference type="Pfam" id="PF10161">
    <property type="entry name" value="DDDD"/>
    <property type="match status" value="1"/>
</dbReference>
<dbReference type="Proteomes" id="UP001152747">
    <property type="component" value="Unassembled WGS sequence"/>
</dbReference>
<evidence type="ECO:0000256" key="1">
    <source>
        <dbReference type="ARBA" id="ARBA00004434"/>
    </source>
</evidence>
<gene>
    <name evidence="15" type="ORF">CAMP_LOCUS16574</name>
</gene>
<evidence type="ECO:0000256" key="12">
    <source>
        <dbReference type="ARBA" id="ARBA00023128"/>
    </source>
</evidence>
<dbReference type="OrthoDB" id="10039145at2759"/>
<proteinExistence type="inferred from homology"/>
<evidence type="ECO:0000256" key="9">
    <source>
        <dbReference type="ARBA" id="ARBA00022946"/>
    </source>
</evidence>
<comment type="function">
    <text evidence="14">Essential regulatory subunit of the mitochondrial calcium uniporter complex (uniplex), a complex that mediates calcium uptake into mitochondria.</text>
</comment>
<evidence type="ECO:0000256" key="13">
    <source>
        <dbReference type="ARBA" id="ARBA00023136"/>
    </source>
</evidence>
<evidence type="ECO:0000256" key="8">
    <source>
        <dbReference type="ARBA" id="ARBA00022837"/>
    </source>
</evidence>
<evidence type="ECO:0000256" key="7">
    <source>
        <dbReference type="ARBA" id="ARBA00022792"/>
    </source>
</evidence>
<keyword evidence="5 14" id="KW-0109">Calcium transport</keyword>
<keyword evidence="4 14" id="KW-0813">Transport</keyword>
<keyword evidence="10" id="KW-1133">Transmembrane helix</keyword>
<keyword evidence="13" id="KW-0472">Membrane</keyword>
<keyword evidence="6" id="KW-0812">Transmembrane</keyword>